<dbReference type="InterPro" id="IPR008928">
    <property type="entry name" value="6-hairpin_glycosidase_sf"/>
</dbReference>
<dbReference type="GeneID" id="97390765"/>
<dbReference type="GO" id="GO:0030596">
    <property type="term" value="F:alpha-L-rhamnosidase activity"/>
    <property type="evidence" value="ECO:0007669"/>
    <property type="project" value="UniProtKB-EC"/>
</dbReference>
<feature type="domain" description="Alpha-L-rhamnosidase six-hairpin glycosidase" evidence="6">
    <location>
        <begin position="447"/>
        <end position="817"/>
    </location>
</feature>
<dbReference type="InterPro" id="IPR035398">
    <property type="entry name" value="Bac_rhamnosid_C"/>
</dbReference>
<evidence type="ECO:0000313" key="8">
    <source>
        <dbReference type="EMBL" id="CUM96781.1"/>
    </source>
</evidence>
<dbReference type="InterPro" id="IPR016007">
    <property type="entry name" value="Alpha_rhamnosid"/>
</dbReference>
<dbReference type="Pfam" id="PF05592">
    <property type="entry name" value="Bac_rhamnosid"/>
    <property type="match status" value="1"/>
</dbReference>
<feature type="domain" description="Alpha-L-rhamnosidase C-terminal" evidence="7">
    <location>
        <begin position="819"/>
        <end position="890"/>
    </location>
</feature>
<dbReference type="Pfam" id="PF17390">
    <property type="entry name" value="Bac_rhamnosid_C"/>
    <property type="match status" value="1"/>
</dbReference>
<comment type="catalytic activity">
    <reaction evidence="1">
        <text>Hydrolysis of terminal non-reducing alpha-L-rhamnose residues in alpha-L-rhamnosides.</text>
        <dbReference type="EC" id="3.2.1.40"/>
    </reaction>
</comment>
<dbReference type="InterPro" id="IPR008902">
    <property type="entry name" value="Rhamnosid_concanavalin"/>
</dbReference>
<evidence type="ECO:0000313" key="9">
    <source>
        <dbReference type="Proteomes" id="UP000095492"/>
    </source>
</evidence>
<evidence type="ECO:0000259" key="4">
    <source>
        <dbReference type="Pfam" id="PF05592"/>
    </source>
</evidence>
<protein>
    <recommendedName>
        <fullName evidence="2">alpha-L-rhamnosidase</fullName>
        <ecNumber evidence="2">3.2.1.40</ecNumber>
    </recommendedName>
</protein>
<evidence type="ECO:0000259" key="5">
    <source>
        <dbReference type="Pfam" id="PF08531"/>
    </source>
</evidence>
<dbReference type="EMBL" id="CYYA01000007">
    <property type="protein sequence ID" value="CUM96781.1"/>
    <property type="molecule type" value="Genomic_DNA"/>
</dbReference>
<evidence type="ECO:0000259" key="6">
    <source>
        <dbReference type="Pfam" id="PF17389"/>
    </source>
</evidence>
<dbReference type="Gene3D" id="1.50.10.10">
    <property type="match status" value="1"/>
</dbReference>
<reference evidence="8 9" key="1">
    <citation type="submission" date="2015-09" db="EMBL/GenBank/DDBJ databases">
        <authorList>
            <consortium name="Pathogen Informatics"/>
        </authorList>
    </citation>
    <scope>NUCLEOTIDE SEQUENCE [LARGE SCALE GENOMIC DNA]</scope>
    <source>
        <strain evidence="8 9">2789STDY5608891</strain>
    </source>
</reference>
<dbReference type="InterPro" id="IPR012341">
    <property type="entry name" value="6hp_glycosidase-like_sf"/>
</dbReference>
<feature type="domain" description="Bacterial alpha-L-rhamnosidase N-terminal" evidence="5">
    <location>
        <begin position="171"/>
        <end position="302"/>
    </location>
</feature>
<dbReference type="PANTHER" id="PTHR33307">
    <property type="entry name" value="ALPHA-RHAMNOSIDASE (EUROFUNG)"/>
    <property type="match status" value="1"/>
</dbReference>
<dbReference type="Gene3D" id="2.60.40.10">
    <property type="entry name" value="Immunoglobulins"/>
    <property type="match status" value="1"/>
</dbReference>
<dbReference type="AlphaFoldDB" id="A0A173T2B7"/>
<dbReference type="PIRSF" id="PIRSF010631">
    <property type="entry name" value="A-rhamnsds"/>
    <property type="match status" value="1"/>
</dbReference>
<dbReference type="EC" id="3.2.1.40" evidence="2"/>
<name>A0A173T2B7_EUBRA</name>
<dbReference type="Proteomes" id="UP000095492">
    <property type="component" value="Unassembled WGS sequence"/>
</dbReference>
<organism evidence="8 9">
    <name type="scientific">Eubacterium ramulus</name>
    <dbReference type="NCBI Taxonomy" id="39490"/>
    <lineage>
        <taxon>Bacteria</taxon>
        <taxon>Bacillati</taxon>
        <taxon>Bacillota</taxon>
        <taxon>Clostridia</taxon>
        <taxon>Eubacteriales</taxon>
        <taxon>Eubacteriaceae</taxon>
        <taxon>Eubacterium</taxon>
    </lineage>
</organism>
<keyword evidence="3" id="KW-0378">Hydrolase</keyword>
<evidence type="ECO:0000256" key="1">
    <source>
        <dbReference type="ARBA" id="ARBA00001445"/>
    </source>
</evidence>
<dbReference type="Pfam" id="PF25788">
    <property type="entry name" value="Ig_Rha78A_N"/>
    <property type="match status" value="1"/>
</dbReference>
<dbReference type="PANTHER" id="PTHR33307:SF6">
    <property type="entry name" value="ALPHA-RHAMNOSIDASE (EUROFUNG)-RELATED"/>
    <property type="match status" value="1"/>
</dbReference>
<evidence type="ECO:0000256" key="3">
    <source>
        <dbReference type="ARBA" id="ARBA00022801"/>
    </source>
</evidence>
<dbReference type="InterPro" id="IPR013783">
    <property type="entry name" value="Ig-like_fold"/>
</dbReference>
<dbReference type="STRING" id="39490.ERS852448_01281"/>
<dbReference type="OrthoDB" id="9761045at2"/>
<dbReference type="GO" id="GO:0005975">
    <property type="term" value="P:carbohydrate metabolic process"/>
    <property type="evidence" value="ECO:0007669"/>
    <property type="project" value="InterPro"/>
</dbReference>
<accession>A0A173T2B7</accession>
<dbReference type="SUPFAM" id="SSF48208">
    <property type="entry name" value="Six-hairpin glycosidases"/>
    <property type="match status" value="1"/>
</dbReference>
<feature type="domain" description="Alpha-L-rhamnosidase concanavalin-like" evidence="4">
    <location>
        <begin position="341"/>
        <end position="439"/>
    </location>
</feature>
<proteinExistence type="predicted"/>
<dbReference type="Pfam" id="PF17389">
    <property type="entry name" value="Bac_rhamnosid6H"/>
    <property type="match status" value="1"/>
</dbReference>
<dbReference type="Gene3D" id="2.60.420.10">
    <property type="entry name" value="Maltose phosphorylase, domain 3"/>
    <property type="match status" value="1"/>
</dbReference>
<dbReference type="InterPro" id="IPR035396">
    <property type="entry name" value="Bac_rhamnosid6H"/>
</dbReference>
<gene>
    <name evidence="8" type="ORF">ERS852448_01281</name>
</gene>
<dbReference type="Pfam" id="PF08531">
    <property type="entry name" value="Bac_rhamnosid_N"/>
    <property type="match status" value="1"/>
</dbReference>
<dbReference type="RefSeq" id="WP_055290067.1">
    <property type="nucleotide sequence ID" value="NZ_CP173382.1"/>
</dbReference>
<dbReference type="Gene3D" id="2.60.120.260">
    <property type="entry name" value="Galactose-binding domain-like"/>
    <property type="match status" value="2"/>
</dbReference>
<evidence type="ECO:0000256" key="2">
    <source>
        <dbReference type="ARBA" id="ARBA00012652"/>
    </source>
</evidence>
<evidence type="ECO:0000259" key="7">
    <source>
        <dbReference type="Pfam" id="PF17390"/>
    </source>
</evidence>
<dbReference type="InterPro" id="IPR013737">
    <property type="entry name" value="Bac_rhamnosid_N"/>
</dbReference>
<sequence>MRLSEVKCNSLKNPMGIDDRKPYFSWQIDTEQNQIYQTAYRVCVTDEKGQNVWDSQWVTDQTSTYITYGGKELESKTVYTYEVAVKNNCGNILYSRGNTFETGILDQKEWTAQWIGRKPLTENSVKTDPVNQGQILLDMMHGKDVDFKPDRKLEACNTFVKNFVLSEKTPIRKGRAYVTALGIYELKINGMLPTAQRFAPEFTAYDTYLEYQTYDITEYLHGGTNEVSITLADGWYKGKFGMLGFGENYGSELAALLQLEVVYENGETQTIASDETFQYYTSPYVYADIMVGANYDARLEAAEKELHPCHVSKLGYDKLHGVCAEPIIITQHLKPLVLISPQGDTILDFGQNLVGVVEMKVSGQAGDTIKLEHSEELDKDGNFANYIDGFNRDQTDFYTLKGDFEEVFLPNFTFHGFRYVRVSGYPGEVKAENFTACVLGSDCVVSGTFKTSDVRLNQLQSNILWSQKGNLLSIPTDCPQRERAGWTGDVWVYGETCCFNQDCLNFMKRWLCNMREEQFEDGLIPIIVPYSPGYKDIQLQSFGTHTSAGWGDVMIAMPWYLYQIYGDKSVLEENYEAMKKWMQYVEKEASEGVNLKESEKNDPKAIARQKYLWNTNFHFGDWLYPSCRKENGESDMIGSATTTKEHVATAIYANSTDIMSHVAGLLGDTDMEHYYALLNQHIREAFEAEYVDSNGKIDNDVQGLYVMALAMHMVSEKKRPLLAKQLDHLIQDNHGCLDTGFMSIKFLMDVLTDNGLHDTAKTILFQNQYPSWLYEIEHNATTIWERWNAVLEDGTRTITSYNHYAFGCIGDWMYRNLLGIQKLAPGYKEILIKPDFGFGLSYVEGNYDSVYGTIAVKWRIENDQKKIWVKIPANATAYIELPGQQRQKMGNGVFEYTVCRI</sequence>